<dbReference type="Proteomes" id="UP001308005">
    <property type="component" value="Unassembled WGS sequence"/>
</dbReference>
<reference evidence="3" key="1">
    <citation type="submission" date="2023-07" db="EMBL/GenBank/DDBJ databases">
        <title>The carbon used by Thiothrix.</title>
        <authorList>
            <person name="Chen L."/>
        </authorList>
    </citation>
    <scope>NUCLEOTIDE SEQUENCE [LARGE SCALE GENOMIC DNA]</scope>
</reference>
<feature type="signal peptide" evidence="1">
    <location>
        <begin position="1"/>
        <end position="19"/>
    </location>
</feature>
<proteinExistence type="predicted"/>
<evidence type="ECO:0000256" key="1">
    <source>
        <dbReference type="SAM" id="SignalP"/>
    </source>
</evidence>
<comment type="caution">
    <text evidence="2">The sequence shown here is derived from an EMBL/GenBank/DDBJ whole genome shotgun (WGS) entry which is preliminary data.</text>
</comment>
<gene>
    <name evidence="2" type="ORF">VSS37_02115</name>
</gene>
<sequence>MSPKSIAALALLAAIPAFASDYTSYCNDRYGFCVDYPSGFGMGPASTNDDGRKFYDEEGFQMTASGINNVLDSTVASEMKGQEKDFDTVTYRKRKDDWYALSGYKDGNILYVKSWVGSGSINTLHLRYPTAKKSDYDAAVNHIVQSFRPGDLEEAH</sequence>
<dbReference type="RefSeq" id="WP_324692965.1">
    <property type="nucleotide sequence ID" value="NZ_JAYMYJ010000017.1"/>
</dbReference>
<name>A0ABU6CSF0_9GAMM</name>
<organism evidence="2 3">
    <name type="scientific">Candidatus Thiothrix phosphatis</name>
    <dbReference type="NCBI Taxonomy" id="3112415"/>
    <lineage>
        <taxon>Bacteria</taxon>
        <taxon>Pseudomonadati</taxon>
        <taxon>Pseudomonadota</taxon>
        <taxon>Gammaproteobacteria</taxon>
        <taxon>Thiotrichales</taxon>
        <taxon>Thiotrichaceae</taxon>
        <taxon>Thiothrix</taxon>
    </lineage>
</organism>
<evidence type="ECO:0000313" key="3">
    <source>
        <dbReference type="Proteomes" id="UP001308005"/>
    </source>
</evidence>
<dbReference type="EMBL" id="JAYMYJ010000017">
    <property type="protein sequence ID" value="MEB4589766.1"/>
    <property type="molecule type" value="Genomic_DNA"/>
</dbReference>
<protein>
    <submittedName>
        <fullName evidence="2">Uncharacterized protein</fullName>
    </submittedName>
</protein>
<keyword evidence="3" id="KW-1185">Reference proteome</keyword>
<feature type="chain" id="PRO_5045057751" evidence="1">
    <location>
        <begin position="20"/>
        <end position="156"/>
    </location>
</feature>
<evidence type="ECO:0000313" key="2">
    <source>
        <dbReference type="EMBL" id="MEB4589766.1"/>
    </source>
</evidence>
<keyword evidence="1" id="KW-0732">Signal</keyword>
<reference evidence="2 3" key="2">
    <citation type="submission" date="2024-01" db="EMBL/GenBank/DDBJ databases">
        <authorList>
            <person name="Xie X."/>
        </authorList>
    </citation>
    <scope>NUCLEOTIDE SEQUENCE [LARGE SCALE GENOMIC DNA]</scope>
    <source>
        <strain evidence="2">SCUT-1</strain>
    </source>
</reference>
<accession>A0ABU6CSF0</accession>